<dbReference type="EMBL" id="CAJVQC010134481">
    <property type="protein sequence ID" value="CAG8842521.1"/>
    <property type="molecule type" value="Genomic_DNA"/>
</dbReference>
<comment type="caution">
    <text evidence="1">The sequence shown here is derived from an EMBL/GenBank/DDBJ whole genome shotgun (WGS) entry which is preliminary data.</text>
</comment>
<accession>A0ACA9SLN8</accession>
<dbReference type="Proteomes" id="UP000789920">
    <property type="component" value="Unassembled WGS sequence"/>
</dbReference>
<sequence length="205" mass="23197">IINMSGSTHYIFSIDEHLLTLIEVDGHLIESVTLKTIPIHTAQRYSVILNANKSVKNYYIRAKLTICTLINNQTLNYNYSLNSNVVGILKYEGAKDKIPDSKAYPLNGSDECRDVNPNILKPYKIKPPKHATHKIEITVSFSKLPTTGTIAFINNSSFVANLNYPTNKQILNKLNVDKFPKYANAYAYDCYTKDCKNEAVDIYIK</sequence>
<evidence type="ECO:0000313" key="1">
    <source>
        <dbReference type="EMBL" id="CAG8842521.1"/>
    </source>
</evidence>
<organism evidence="1 2">
    <name type="scientific">Racocetra persica</name>
    <dbReference type="NCBI Taxonomy" id="160502"/>
    <lineage>
        <taxon>Eukaryota</taxon>
        <taxon>Fungi</taxon>
        <taxon>Fungi incertae sedis</taxon>
        <taxon>Mucoromycota</taxon>
        <taxon>Glomeromycotina</taxon>
        <taxon>Glomeromycetes</taxon>
        <taxon>Diversisporales</taxon>
        <taxon>Gigasporaceae</taxon>
        <taxon>Racocetra</taxon>
    </lineage>
</organism>
<feature type="non-terminal residue" evidence="1">
    <location>
        <position position="1"/>
    </location>
</feature>
<keyword evidence="2" id="KW-1185">Reference proteome</keyword>
<feature type="non-terminal residue" evidence="1">
    <location>
        <position position="205"/>
    </location>
</feature>
<evidence type="ECO:0000313" key="2">
    <source>
        <dbReference type="Proteomes" id="UP000789920"/>
    </source>
</evidence>
<gene>
    <name evidence="1" type="ORF">RPERSI_LOCUS32360</name>
</gene>
<protein>
    <submittedName>
        <fullName evidence="1">17887_t:CDS:1</fullName>
    </submittedName>
</protein>
<proteinExistence type="predicted"/>
<reference evidence="1" key="1">
    <citation type="submission" date="2021-06" db="EMBL/GenBank/DDBJ databases">
        <authorList>
            <person name="Kallberg Y."/>
            <person name="Tangrot J."/>
            <person name="Rosling A."/>
        </authorList>
    </citation>
    <scope>NUCLEOTIDE SEQUENCE</scope>
    <source>
        <strain evidence="1">MA461A</strain>
    </source>
</reference>
<name>A0ACA9SLN8_9GLOM</name>